<keyword evidence="9" id="KW-0067">ATP-binding</keyword>
<accession>A0A850QHW5</accession>
<evidence type="ECO:0000256" key="4">
    <source>
        <dbReference type="ARBA" id="ARBA00022448"/>
    </source>
</evidence>
<dbReference type="GO" id="GO:0012505">
    <property type="term" value="C:endomembrane system"/>
    <property type="evidence" value="ECO:0007669"/>
    <property type="project" value="UniProtKB-SubCell"/>
</dbReference>
<evidence type="ECO:0000313" key="18">
    <source>
        <dbReference type="EMBL" id="NVO79171.1"/>
    </source>
</evidence>
<dbReference type="Pfam" id="PF00122">
    <property type="entry name" value="E1-E2_ATPase"/>
    <property type="match status" value="1"/>
</dbReference>
<dbReference type="Pfam" id="PF00689">
    <property type="entry name" value="Cation_ATPase_C"/>
    <property type="match status" value="1"/>
</dbReference>
<dbReference type="Gene3D" id="3.40.50.1000">
    <property type="entry name" value="HAD superfamily/HAD-like"/>
    <property type="match status" value="1"/>
</dbReference>
<feature type="transmembrane region" description="Helical" evidence="16">
    <location>
        <begin position="762"/>
        <end position="778"/>
    </location>
</feature>
<evidence type="ECO:0000256" key="1">
    <source>
        <dbReference type="ARBA" id="ARBA00004127"/>
    </source>
</evidence>
<dbReference type="InterPro" id="IPR006068">
    <property type="entry name" value="ATPase_P-typ_cation-transptr_C"/>
</dbReference>
<dbReference type="PROSITE" id="PS00154">
    <property type="entry name" value="ATPASE_E1_E2"/>
    <property type="match status" value="1"/>
</dbReference>
<evidence type="ECO:0000256" key="15">
    <source>
        <dbReference type="ARBA" id="ARBA00049289"/>
    </source>
</evidence>
<evidence type="ECO:0000259" key="17">
    <source>
        <dbReference type="SMART" id="SM00831"/>
    </source>
</evidence>
<dbReference type="GO" id="GO:0016887">
    <property type="term" value="F:ATP hydrolysis activity"/>
    <property type="evidence" value="ECO:0007669"/>
    <property type="project" value="InterPro"/>
</dbReference>
<feature type="domain" description="Cation-transporting P-type ATPase N-terminal" evidence="17">
    <location>
        <begin position="4"/>
        <end position="65"/>
    </location>
</feature>
<dbReference type="InterPro" id="IPR008250">
    <property type="entry name" value="ATPase_P-typ_transduc_dom_A_sf"/>
</dbReference>
<dbReference type="Gene3D" id="3.40.1110.10">
    <property type="entry name" value="Calcium-transporting ATPase, cytoplasmic domain N"/>
    <property type="match status" value="1"/>
</dbReference>
<keyword evidence="12" id="KW-0186">Copper</keyword>
<comment type="catalytic activity">
    <reaction evidence="15">
        <text>Cu(+)(in) + ATP + H2O = Cu(+)(out) + ADP + phosphate + H(+)</text>
        <dbReference type="Rhea" id="RHEA:25792"/>
        <dbReference type="ChEBI" id="CHEBI:15377"/>
        <dbReference type="ChEBI" id="CHEBI:15378"/>
        <dbReference type="ChEBI" id="CHEBI:30616"/>
        <dbReference type="ChEBI" id="CHEBI:43474"/>
        <dbReference type="ChEBI" id="CHEBI:49552"/>
        <dbReference type="ChEBI" id="CHEBI:456216"/>
        <dbReference type="EC" id="7.2.2.8"/>
    </reaction>
</comment>
<feature type="transmembrane region" description="Helical" evidence="16">
    <location>
        <begin position="44"/>
        <end position="63"/>
    </location>
</feature>
<comment type="similarity">
    <text evidence="2">Belongs to the cation transport ATPase (P-type) (TC 3.A.3) family. Type IIA subfamily.</text>
</comment>
<dbReference type="InterPro" id="IPR023298">
    <property type="entry name" value="ATPase_P-typ_TM_dom_sf"/>
</dbReference>
<dbReference type="GO" id="GO:0140581">
    <property type="term" value="F:P-type monovalent copper transporter activity"/>
    <property type="evidence" value="ECO:0007669"/>
    <property type="project" value="UniProtKB-EC"/>
</dbReference>
<dbReference type="GO" id="GO:1902600">
    <property type="term" value="P:proton transmembrane transport"/>
    <property type="evidence" value="ECO:0007669"/>
    <property type="project" value="TreeGrafter"/>
</dbReference>
<dbReference type="PRINTS" id="PR00119">
    <property type="entry name" value="CATATPASE"/>
</dbReference>
<feature type="transmembrane region" description="Helical" evidence="16">
    <location>
        <begin position="657"/>
        <end position="676"/>
    </location>
</feature>
<protein>
    <recommendedName>
        <fullName evidence="3">P-type Cu(+) transporter</fullName>
        <ecNumber evidence="3">7.2.2.8</ecNumber>
    </recommendedName>
</protein>
<dbReference type="RefSeq" id="WP_176804699.1">
    <property type="nucleotide sequence ID" value="NZ_JABXYJ010000010.1"/>
</dbReference>
<dbReference type="InterPro" id="IPR001757">
    <property type="entry name" value="P_typ_ATPase"/>
</dbReference>
<evidence type="ECO:0000256" key="2">
    <source>
        <dbReference type="ARBA" id="ARBA00005675"/>
    </source>
</evidence>
<proteinExistence type="inferred from homology"/>
<dbReference type="GO" id="GO:0006883">
    <property type="term" value="P:intracellular sodium ion homeostasis"/>
    <property type="evidence" value="ECO:0007669"/>
    <property type="project" value="TreeGrafter"/>
</dbReference>
<sequence>MTPERDRLTTGLTTQEAAQRLLTDGPNELAVAQSRRLGSMIWKVLTEPMLLLLFACGAVYLLLGDPHEAIVLLCFVLIIVIISIIQEHKTERALEALRDLSSPRASVIRNGQQISIAGRDIVQGDLMLLTEGIRIPADGVLLTGINLNADESLLTGESLAVTKIPADPVPPEMGAAGGEGTPFVFSGSLIVQGTGIARVLATGNRTAIGQIGQALATTHSEPTRVQSEMQHVVKVIAIASLSVACLLALGYGVSRHDWLTGILAGITFAMALIPEELPVILTLFLGIGAWRIARQHVLTRRIPAIEMLGETTVLCTDKTGTLTQNKMAVAQLFANGASHICSDSSAELPETFHEVLEYAILASQRKPFDPMELAIQEYSQASLTQTEHWHNSWELVEEYPLSKELLAMSRVWQSTDHAHFVIASKGAPEAIADLCHLSVDQTAALMAEVNHMAGQGLRILGVARALFMPESGSPSGENNHDLPPIQHDFVFELVGLIAFADPVRVGVPAAIRDCRSAGIRVIMITGDYPATARHIAAQCGIDSPGGTLTGHALAQMDDAGLLQRLQNTHIFCRVSPEQKLRLVQVLQQAGETVAMTGDGVNDAPALQAAHIGIAMGKRGTDVARESAALVLLEDDFNSIVTTIRAGRRIFDNLRKTISFIIAVHIPVIGMSLIPVIAGWPLVLMPVHIMVLQLVIDPTCSLVFEAEPEEPDVMQKPPRASGASLFDRGILLTGLFRGSALLLTVLAVYWMALQQFDAGEARALAFTTMVLGNLGLIFIHRSQSASLWHSLRLPNPALWWVVGTGMAVLLLALTVPGLSQLFYFGRPQWHNVLSGAAAALACIVLLALSKTLRDRLTARFSVR</sequence>
<keyword evidence="6" id="KW-0479">Metal-binding</keyword>
<dbReference type="EMBL" id="JABXYJ010000010">
    <property type="protein sequence ID" value="NVO79171.1"/>
    <property type="molecule type" value="Genomic_DNA"/>
</dbReference>
<feature type="transmembrane region" description="Helical" evidence="16">
    <location>
        <begin position="798"/>
        <end position="822"/>
    </location>
</feature>
<evidence type="ECO:0000256" key="14">
    <source>
        <dbReference type="ARBA" id="ARBA00023136"/>
    </source>
</evidence>
<dbReference type="InterPro" id="IPR018303">
    <property type="entry name" value="ATPase_P-typ_P_site"/>
</dbReference>
<dbReference type="PANTHER" id="PTHR43294:SF20">
    <property type="entry name" value="P-TYPE ATPASE"/>
    <property type="match status" value="1"/>
</dbReference>
<evidence type="ECO:0000256" key="11">
    <source>
        <dbReference type="ARBA" id="ARBA00022989"/>
    </source>
</evidence>
<dbReference type="SMART" id="SM00831">
    <property type="entry name" value="Cation_ATPase_N"/>
    <property type="match status" value="1"/>
</dbReference>
<dbReference type="InterPro" id="IPR023214">
    <property type="entry name" value="HAD_sf"/>
</dbReference>
<dbReference type="InterPro" id="IPR050510">
    <property type="entry name" value="Cation_transp_ATPase_P-type"/>
</dbReference>
<keyword evidence="7" id="KW-0547">Nucleotide-binding</keyword>
<keyword evidence="10" id="KW-1278">Translocase</keyword>
<dbReference type="AlphaFoldDB" id="A0A850QHW5"/>
<keyword evidence="4" id="KW-0813">Transport</keyword>
<dbReference type="Gene3D" id="2.70.150.10">
    <property type="entry name" value="Calcium-transporting ATPase, cytoplasmic transduction domain A"/>
    <property type="match status" value="1"/>
</dbReference>
<reference evidence="18 19" key="1">
    <citation type="submission" date="2020-06" db="EMBL/GenBank/DDBJ databases">
        <authorList>
            <person name="Qiu C."/>
            <person name="Liu Z."/>
        </authorList>
    </citation>
    <scope>NUCLEOTIDE SEQUENCE [LARGE SCALE GENOMIC DNA]</scope>
    <source>
        <strain evidence="18 19">EM 1</strain>
    </source>
</reference>
<keyword evidence="19" id="KW-1185">Reference proteome</keyword>
<dbReference type="NCBIfam" id="TIGR01494">
    <property type="entry name" value="ATPase_P-type"/>
    <property type="match status" value="2"/>
</dbReference>
<feature type="transmembrane region" description="Helical" evidence="16">
    <location>
        <begin position="259"/>
        <end position="292"/>
    </location>
</feature>
<name>A0A850QHW5_9BURK</name>
<evidence type="ECO:0000256" key="12">
    <source>
        <dbReference type="ARBA" id="ARBA00023008"/>
    </source>
</evidence>
<evidence type="ECO:0000256" key="6">
    <source>
        <dbReference type="ARBA" id="ARBA00022723"/>
    </source>
</evidence>
<evidence type="ECO:0000256" key="8">
    <source>
        <dbReference type="ARBA" id="ARBA00022796"/>
    </source>
</evidence>
<dbReference type="SFLD" id="SFLDF00027">
    <property type="entry name" value="p-type_atpase"/>
    <property type="match status" value="1"/>
</dbReference>
<dbReference type="InterPro" id="IPR044492">
    <property type="entry name" value="P_typ_ATPase_HD_dom"/>
</dbReference>
<dbReference type="GO" id="GO:0005524">
    <property type="term" value="F:ATP binding"/>
    <property type="evidence" value="ECO:0007669"/>
    <property type="project" value="UniProtKB-KW"/>
</dbReference>
<keyword evidence="11 16" id="KW-1133">Transmembrane helix</keyword>
<dbReference type="SUPFAM" id="SSF81653">
    <property type="entry name" value="Calcium ATPase, transduction domain A"/>
    <property type="match status" value="1"/>
</dbReference>
<dbReference type="FunFam" id="3.40.50.1000:FF:000144">
    <property type="entry name" value="copper-transporting ATPase 1 isoform X2"/>
    <property type="match status" value="1"/>
</dbReference>
<evidence type="ECO:0000256" key="7">
    <source>
        <dbReference type="ARBA" id="ARBA00022741"/>
    </source>
</evidence>
<dbReference type="SFLD" id="SFLDS00003">
    <property type="entry name" value="Haloacid_Dehalogenase"/>
    <property type="match status" value="1"/>
</dbReference>
<keyword evidence="14 16" id="KW-0472">Membrane</keyword>
<organism evidence="18 19">
    <name type="scientific">Undibacterium oligocarboniphilum</name>
    <dbReference type="NCBI Taxonomy" id="666702"/>
    <lineage>
        <taxon>Bacteria</taxon>
        <taxon>Pseudomonadati</taxon>
        <taxon>Pseudomonadota</taxon>
        <taxon>Betaproteobacteria</taxon>
        <taxon>Burkholderiales</taxon>
        <taxon>Oxalobacteraceae</taxon>
        <taxon>Undibacterium</taxon>
    </lineage>
</organism>
<evidence type="ECO:0000256" key="3">
    <source>
        <dbReference type="ARBA" id="ARBA00012517"/>
    </source>
</evidence>
<feature type="transmembrane region" description="Helical" evidence="16">
    <location>
        <begin position="69"/>
        <end position="85"/>
    </location>
</feature>
<dbReference type="GO" id="GO:1990573">
    <property type="term" value="P:potassium ion import across plasma membrane"/>
    <property type="evidence" value="ECO:0007669"/>
    <property type="project" value="TreeGrafter"/>
</dbReference>
<dbReference type="Proteomes" id="UP000588051">
    <property type="component" value="Unassembled WGS sequence"/>
</dbReference>
<evidence type="ECO:0000256" key="9">
    <source>
        <dbReference type="ARBA" id="ARBA00022840"/>
    </source>
</evidence>
<evidence type="ECO:0000313" key="19">
    <source>
        <dbReference type="Proteomes" id="UP000588051"/>
    </source>
</evidence>
<keyword evidence="13" id="KW-0406">Ion transport</keyword>
<dbReference type="GO" id="GO:0005886">
    <property type="term" value="C:plasma membrane"/>
    <property type="evidence" value="ECO:0007669"/>
    <property type="project" value="TreeGrafter"/>
</dbReference>
<dbReference type="Pfam" id="PF00690">
    <property type="entry name" value="Cation_ATPase_N"/>
    <property type="match status" value="1"/>
</dbReference>
<keyword evidence="5 16" id="KW-0812">Transmembrane</keyword>
<dbReference type="InterPro" id="IPR004014">
    <property type="entry name" value="ATPase_P-typ_cation-transptr_N"/>
</dbReference>
<dbReference type="GO" id="GO:0005391">
    <property type="term" value="F:P-type sodium:potassium-exchanging transporter activity"/>
    <property type="evidence" value="ECO:0007669"/>
    <property type="project" value="TreeGrafter"/>
</dbReference>
<dbReference type="GO" id="GO:0036376">
    <property type="term" value="P:sodium ion export across plasma membrane"/>
    <property type="evidence" value="ECO:0007669"/>
    <property type="project" value="TreeGrafter"/>
</dbReference>
<feature type="transmembrane region" description="Helical" evidence="16">
    <location>
        <begin position="828"/>
        <end position="848"/>
    </location>
</feature>
<evidence type="ECO:0000256" key="5">
    <source>
        <dbReference type="ARBA" id="ARBA00022692"/>
    </source>
</evidence>
<comment type="subcellular location">
    <subcellularLocation>
        <location evidence="1">Endomembrane system</location>
        <topology evidence="1">Multi-pass membrane protein</topology>
    </subcellularLocation>
</comment>
<gene>
    <name evidence="18" type="ORF">HV832_15175</name>
</gene>
<dbReference type="SUPFAM" id="SSF81665">
    <property type="entry name" value="Calcium ATPase, transmembrane domain M"/>
    <property type="match status" value="1"/>
</dbReference>
<dbReference type="SFLD" id="SFLDG00002">
    <property type="entry name" value="C1.7:_P-type_atpase_like"/>
    <property type="match status" value="1"/>
</dbReference>
<feature type="transmembrane region" description="Helical" evidence="16">
    <location>
        <begin position="232"/>
        <end position="253"/>
    </location>
</feature>
<evidence type="ECO:0000256" key="10">
    <source>
        <dbReference type="ARBA" id="ARBA00022967"/>
    </source>
</evidence>
<keyword evidence="8" id="KW-0187">Copper transport</keyword>
<feature type="transmembrane region" description="Helical" evidence="16">
    <location>
        <begin position="724"/>
        <end position="750"/>
    </location>
</feature>
<dbReference type="InterPro" id="IPR023299">
    <property type="entry name" value="ATPase_P-typ_cyto_dom_N"/>
</dbReference>
<dbReference type="PANTHER" id="PTHR43294">
    <property type="entry name" value="SODIUM/POTASSIUM-TRANSPORTING ATPASE SUBUNIT ALPHA"/>
    <property type="match status" value="1"/>
</dbReference>
<comment type="caution">
    <text evidence="18">The sequence shown here is derived from an EMBL/GenBank/DDBJ whole genome shotgun (WGS) entry which is preliminary data.</text>
</comment>
<evidence type="ECO:0000256" key="16">
    <source>
        <dbReference type="SAM" id="Phobius"/>
    </source>
</evidence>
<dbReference type="GO" id="GO:0046872">
    <property type="term" value="F:metal ion binding"/>
    <property type="evidence" value="ECO:0007669"/>
    <property type="project" value="UniProtKB-KW"/>
</dbReference>
<dbReference type="Gene3D" id="1.20.1110.10">
    <property type="entry name" value="Calcium-transporting ATPase, transmembrane domain"/>
    <property type="match status" value="2"/>
</dbReference>
<dbReference type="GO" id="GO:0030007">
    <property type="term" value="P:intracellular potassium ion homeostasis"/>
    <property type="evidence" value="ECO:0007669"/>
    <property type="project" value="TreeGrafter"/>
</dbReference>
<dbReference type="PRINTS" id="PR00120">
    <property type="entry name" value="HATPASE"/>
</dbReference>
<dbReference type="InterPro" id="IPR036412">
    <property type="entry name" value="HAD-like_sf"/>
</dbReference>
<dbReference type="InterPro" id="IPR059000">
    <property type="entry name" value="ATPase_P-type_domA"/>
</dbReference>
<dbReference type="SUPFAM" id="SSF56784">
    <property type="entry name" value="HAD-like"/>
    <property type="match status" value="1"/>
</dbReference>
<dbReference type="Pfam" id="PF00702">
    <property type="entry name" value="Hydrolase"/>
    <property type="match status" value="1"/>
</dbReference>
<dbReference type="EC" id="7.2.2.8" evidence="3"/>
<evidence type="ECO:0000256" key="13">
    <source>
        <dbReference type="ARBA" id="ARBA00023065"/>
    </source>
</evidence>